<feature type="region of interest" description="Disordered" evidence="4">
    <location>
        <begin position="1"/>
        <end position="511"/>
    </location>
</feature>
<name>A0AAX6FR75_IRIPA</name>
<keyword evidence="3" id="KW-0809">Transit peptide</keyword>
<feature type="compositionally biased region" description="Low complexity" evidence="4">
    <location>
        <begin position="542"/>
        <end position="552"/>
    </location>
</feature>
<dbReference type="AlphaFoldDB" id="A0AAX6FR75"/>
<reference evidence="6" key="2">
    <citation type="submission" date="2023-04" db="EMBL/GenBank/DDBJ databases">
        <authorList>
            <person name="Bruccoleri R.E."/>
            <person name="Oakeley E.J."/>
            <person name="Faust A.-M."/>
            <person name="Dessus-Babus S."/>
            <person name="Altorfer M."/>
            <person name="Burckhardt D."/>
            <person name="Oertli M."/>
            <person name="Naumann U."/>
            <person name="Petersen F."/>
            <person name="Wong J."/>
        </authorList>
    </citation>
    <scope>NUCLEOTIDE SEQUENCE</scope>
    <source>
        <strain evidence="6">GSM-AAB239-AS_SAM_17_03QT</strain>
        <tissue evidence="6">Leaf</tissue>
    </source>
</reference>
<reference evidence="6" key="1">
    <citation type="journal article" date="2023" name="GigaByte">
        <title>Genome assembly of the bearded iris, Iris pallida Lam.</title>
        <authorList>
            <person name="Bruccoleri R.E."/>
            <person name="Oakeley E.J."/>
            <person name="Faust A.M.E."/>
            <person name="Altorfer M."/>
            <person name="Dessus-Babus S."/>
            <person name="Burckhardt D."/>
            <person name="Oertli M."/>
            <person name="Naumann U."/>
            <person name="Petersen F."/>
            <person name="Wong J."/>
        </authorList>
    </citation>
    <scope>NUCLEOTIDE SEQUENCE</scope>
    <source>
        <strain evidence="6">GSM-AAB239-AS_SAM_17_03QT</strain>
    </source>
</reference>
<organism evidence="6 7">
    <name type="scientific">Iris pallida</name>
    <name type="common">Sweet iris</name>
    <dbReference type="NCBI Taxonomy" id="29817"/>
    <lineage>
        <taxon>Eukaryota</taxon>
        <taxon>Viridiplantae</taxon>
        <taxon>Streptophyta</taxon>
        <taxon>Embryophyta</taxon>
        <taxon>Tracheophyta</taxon>
        <taxon>Spermatophyta</taxon>
        <taxon>Magnoliopsida</taxon>
        <taxon>Liliopsida</taxon>
        <taxon>Asparagales</taxon>
        <taxon>Iridaceae</taxon>
        <taxon>Iridoideae</taxon>
        <taxon>Irideae</taxon>
        <taxon>Iris</taxon>
    </lineage>
</organism>
<dbReference type="PANTHER" id="PTHR31906">
    <property type="entry name" value="PLASTID-LIPID-ASSOCIATED PROTEIN 4, CHLOROPLASTIC-RELATED"/>
    <property type="match status" value="1"/>
</dbReference>
<evidence type="ECO:0000256" key="3">
    <source>
        <dbReference type="ARBA" id="ARBA00022946"/>
    </source>
</evidence>
<dbReference type="EMBL" id="JANAVB010026997">
    <property type="protein sequence ID" value="KAJ6818797.1"/>
    <property type="molecule type" value="Genomic_DNA"/>
</dbReference>
<evidence type="ECO:0000256" key="4">
    <source>
        <dbReference type="SAM" id="MobiDB-lite"/>
    </source>
</evidence>
<feature type="compositionally biased region" description="Low complexity" evidence="4">
    <location>
        <begin position="433"/>
        <end position="445"/>
    </location>
</feature>
<evidence type="ECO:0000313" key="7">
    <source>
        <dbReference type="Proteomes" id="UP001140949"/>
    </source>
</evidence>
<feature type="compositionally biased region" description="Pro residues" evidence="4">
    <location>
        <begin position="523"/>
        <end position="533"/>
    </location>
</feature>
<evidence type="ECO:0000313" key="6">
    <source>
        <dbReference type="EMBL" id="KAJ6818797.1"/>
    </source>
</evidence>
<feature type="region of interest" description="Disordered" evidence="4">
    <location>
        <begin position="523"/>
        <end position="611"/>
    </location>
</feature>
<comment type="caution">
    <text evidence="6">The sequence shown here is derived from an EMBL/GenBank/DDBJ whole genome shotgun (WGS) entry which is preliminary data.</text>
</comment>
<dbReference type="InterPro" id="IPR039633">
    <property type="entry name" value="PAP"/>
</dbReference>
<dbReference type="Proteomes" id="UP001140949">
    <property type="component" value="Unassembled WGS sequence"/>
</dbReference>
<comment type="subcellular location">
    <subcellularLocation>
        <location evidence="1">Plastid</location>
    </subcellularLocation>
</comment>
<accession>A0AAX6FR75</accession>
<dbReference type="GO" id="GO:0009536">
    <property type="term" value="C:plastid"/>
    <property type="evidence" value="ECO:0007669"/>
    <property type="project" value="UniProtKB-SubCell"/>
</dbReference>
<sequence>MASIFFFSPFPHSPSPRKPVLRRNPKSNTRLQRSIVPRANSDPGRDQDPTPGLPRIPNPFESIFTHQNQNPNPSPDPKPLVSTFSRRNPKSKPTPKPGATVPLPRKPSPEGSATSFTRHDHHPTEDAAPPPEQGAVSESDTPPEGSGAGTRDAKLRLDQPLEWMRLPERQPITPPERRPRPKPTTRSGWRPLPILEPNIPPVSPTDITPPGRLPIPILGPVIPPVPPTEAVYPAAPPTEDDLIPPTEGASPPTPPTEDELILPIEGACPPAPPTQDESFSPTKETSPAALPSENDSVPPKEDASPAAPPTEDKSVPLMEAVTPTAPPFEEDPVPPTEENSPVASPSEEHSVSPTEDASPAASPIEDEFLVVPSIEDESVPPMEAAPPAASPSEEDSVSPMEVVVPTTSSTGDESIPSMEAASPLVPPTEDEPAPSTEAASSAAPPSEEDSVLPPTEAASRPKQAAVSEFDTHPEDEEELELAPPIQGGLRVETREASVSTDELPKPITPPRRMPIVILEPIVPTIPPTEPAAPPTEDELIRPTEAASPAASPTEDELGPSTEVDSPATSSSEEVSVPPMESASPLAQPTDDKSIPPTEGVSPAAPPTEDELIPATEAAFPVSPLTEEDLVFPTEAPPTEATSPPALALVADEDGSGEGGDNLLPVNGNPVLPDSGVGDLKRKLVCMVSGTDYGFTVSADVRGKISELVSLLEVKNMTLAPTEKLDGNWILLYTAFSELLPLVAVGTIPLVKVKQISQVIDSKSMTVVNAATISNPFASFSFSATASYEVLSSSRVQVRLKDGEFPHPQVFSTVDLPADVEIFGLKISLVPVQQKLNPLQAVFANITRSISGLLPHLKVPIPGSTWLLTTYVDEDFRISRGDGGLFVLAKEGSPLLDDFS</sequence>
<dbReference type="Pfam" id="PF04755">
    <property type="entry name" value="PAP_fibrillin"/>
    <property type="match status" value="1"/>
</dbReference>
<keyword evidence="7" id="KW-1185">Reference proteome</keyword>
<feature type="compositionally biased region" description="Low complexity" evidence="4">
    <location>
        <begin position="565"/>
        <end position="584"/>
    </location>
</feature>
<feature type="compositionally biased region" description="Polar residues" evidence="4">
    <location>
        <begin position="275"/>
        <end position="285"/>
    </location>
</feature>
<proteinExistence type="predicted"/>
<keyword evidence="2" id="KW-0934">Plastid</keyword>
<feature type="compositionally biased region" description="Low complexity" evidence="4">
    <location>
        <begin position="208"/>
        <end position="220"/>
    </location>
</feature>
<evidence type="ECO:0000259" key="5">
    <source>
        <dbReference type="Pfam" id="PF04755"/>
    </source>
</evidence>
<feature type="compositionally biased region" description="Low complexity" evidence="4">
    <location>
        <begin position="1"/>
        <end position="10"/>
    </location>
</feature>
<evidence type="ECO:0000256" key="2">
    <source>
        <dbReference type="ARBA" id="ARBA00022640"/>
    </source>
</evidence>
<gene>
    <name evidence="6" type="ORF">M6B38_131630</name>
</gene>
<feature type="compositionally biased region" description="Acidic residues" evidence="4">
    <location>
        <begin position="364"/>
        <end position="378"/>
    </location>
</feature>
<feature type="compositionally biased region" description="Low complexity" evidence="4">
    <location>
        <begin position="379"/>
        <end position="391"/>
    </location>
</feature>
<evidence type="ECO:0000256" key="1">
    <source>
        <dbReference type="ARBA" id="ARBA00004474"/>
    </source>
</evidence>
<dbReference type="InterPro" id="IPR006843">
    <property type="entry name" value="PAP/fibrillin_dom"/>
</dbReference>
<protein>
    <submittedName>
        <fullName evidence="6">Plastid-lipid-associated protein 3, chloroplastic</fullName>
    </submittedName>
</protein>
<feature type="domain" description="Plastid lipid-associated protein/fibrillin conserved" evidence="5">
    <location>
        <begin position="678"/>
        <end position="888"/>
    </location>
</feature>